<dbReference type="Pfam" id="PF00612">
    <property type="entry name" value="IQ"/>
    <property type="match status" value="2"/>
</dbReference>
<evidence type="ECO:0000256" key="3">
    <source>
        <dbReference type="SAM" id="MobiDB-lite"/>
    </source>
</evidence>
<feature type="compositionally biased region" description="Polar residues" evidence="3">
    <location>
        <begin position="759"/>
        <end position="773"/>
    </location>
</feature>
<evidence type="ECO:0000256" key="2">
    <source>
        <dbReference type="ARBA" id="ARBA00024341"/>
    </source>
</evidence>
<evidence type="ECO:0000313" key="4">
    <source>
        <dbReference type="EMBL" id="KAF5739353.1"/>
    </source>
</evidence>
<accession>A0A7J7CZ39</accession>
<comment type="similarity">
    <text evidence="2">Belongs to the IQD family.</text>
</comment>
<dbReference type="GO" id="GO:0005516">
    <property type="term" value="F:calmodulin binding"/>
    <property type="evidence" value="ECO:0007669"/>
    <property type="project" value="UniProtKB-KW"/>
</dbReference>
<keyword evidence="5" id="KW-1185">Reference proteome</keyword>
<dbReference type="PANTHER" id="PTHR32295:SF154">
    <property type="entry name" value="PROTEIN IQ-DOMAIN 32"/>
    <property type="match status" value="1"/>
</dbReference>
<protein>
    <submittedName>
        <fullName evidence="4">Protein IQ-DOMAIN 32</fullName>
    </submittedName>
</protein>
<name>A0A7J7CZ39_TRIWF</name>
<proteinExistence type="inferred from homology"/>
<feature type="compositionally biased region" description="Polar residues" evidence="3">
    <location>
        <begin position="274"/>
        <end position="289"/>
    </location>
</feature>
<reference evidence="4 5" key="1">
    <citation type="journal article" date="2020" name="Nat. Commun.">
        <title>Genome of Tripterygium wilfordii and identification of cytochrome P450 involved in triptolide biosynthesis.</title>
        <authorList>
            <person name="Tu L."/>
            <person name="Su P."/>
            <person name="Zhang Z."/>
            <person name="Gao L."/>
            <person name="Wang J."/>
            <person name="Hu T."/>
            <person name="Zhou J."/>
            <person name="Zhang Y."/>
            <person name="Zhao Y."/>
            <person name="Liu Y."/>
            <person name="Song Y."/>
            <person name="Tong Y."/>
            <person name="Lu Y."/>
            <person name="Yang J."/>
            <person name="Xu C."/>
            <person name="Jia M."/>
            <person name="Peters R.J."/>
            <person name="Huang L."/>
            <person name="Gao W."/>
        </authorList>
    </citation>
    <scope>NUCLEOTIDE SEQUENCE [LARGE SCALE GENOMIC DNA]</scope>
    <source>
        <strain evidence="5">cv. XIE 37</strain>
        <tissue evidence="4">Leaf</tissue>
    </source>
</reference>
<feature type="compositionally biased region" description="Polar residues" evidence="3">
    <location>
        <begin position="613"/>
        <end position="638"/>
    </location>
</feature>
<feature type="compositionally biased region" description="Basic and acidic residues" evidence="3">
    <location>
        <begin position="386"/>
        <end position="419"/>
    </location>
</feature>
<dbReference type="FunCoup" id="A0A7J7CZ39">
    <property type="interactions" value="3298"/>
</dbReference>
<feature type="region of interest" description="Disordered" evidence="3">
    <location>
        <begin position="274"/>
        <end position="306"/>
    </location>
</feature>
<dbReference type="PROSITE" id="PS50096">
    <property type="entry name" value="IQ"/>
    <property type="match status" value="2"/>
</dbReference>
<feature type="region of interest" description="Disordered" evidence="3">
    <location>
        <begin position="728"/>
        <end position="780"/>
    </location>
</feature>
<sequence>MGRPTACFKIITCGSDSAQRDKDDLDFSESKGTSDKRGWSFRKRSPRHRVLSNNVISETLSSGNKDSPQSANFSFQPAYTSTIEEKISAIQCTDEKPQLPLLVNAKGSETIAASNNGIEVEVKVEESVVILIQAVIRGILAQRELLKLKNVVKVQAAVRGHLVRRHAVGTLRCVQAIVKMQALVRARLSLGGSESMVDEKHPKDCNGLRTQEENLGKKPSVKYVSIEKLLRNQFARQLMESNANSKSKPIFIECDPAKANSGWNWMERWMSVASPAQTPTSNSEITTEQGETEKHGKYSSSLETRTSSEGFCERVDTAVPSETEENRFTYGVDNIKQACNPTQYVQDRLEHSLPDKTSTFDVEGSMANNNFLTDCTMESDAKFQSKLDSRHIKSEREIEQPKHSLRRDASEQLEPEGKKFVSGSRKGSNSAFVAVQSKFEELSSAANLDTSMSSSYKDVGVESSMDTILTGEDTVTRAKEKIVEENSVAHNSRVQYDGSECGTELSISSTLDSPERSEVGAAECENEAGVALEETCNLPSSISNLHVKANHTSLFLASNLSQLADNPEKVDDTKGEAPDLSVAAAQPLVEQKKERSVSDIPEELNSGKGCQACVSSPEASPKSHMTVTESQGTPSSQVDVKAKRSRTDRSGSSQKSKSFLVGKRSPSNANPVSGARNGVEQLPKDQKNGKIRNSFGASDNFDQEPRDSSSSSNSIPRFMQATESARAKLNANNSPRSSPDVHDRDYIKKRHSLPGASGKQDSPRIQRSTSQAQAGAKGNGAYSSSFKYVHRYTALVRLILMW</sequence>
<dbReference type="PANTHER" id="PTHR32295">
    <property type="entry name" value="IQ-DOMAIN 5-RELATED"/>
    <property type="match status" value="1"/>
</dbReference>
<dbReference type="AlphaFoldDB" id="A0A7J7CZ39"/>
<dbReference type="Proteomes" id="UP000593562">
    <property type="component" value="Unassembled WGS sequence"/>
</dbReference>
<feature type="compositionally biased region" description="Basic and acidic residues" evidence="3">
    <location>
        <begin position="640"/>
        <end position="649"/>
    </location>
</feature>
<keyword evidence="1" id="KW-0112">Calmodulin-binding</keyword>
<feature type="region of interest" description="Disordered" evidence="3">
    <location>
        <begin position="584"/>
        <end position="715"/>
    </location>
</feature>
<dbReference type="OrthoDB" id="1747078at2759"/>
<organism evidence="4 5">
    <name type="scientific">Tripterygium wilfordii</name>
    <name type="common">Thunder God vine</name>
    <dbReference type="NCBI Taxonomy" id="458696"/>
    <lineage>
        <taxon>Eukaryota</taxon>
        <taxon>Viridiplantae</taxon>
        <taxon>Streptophyta</taxon>
        <taxon>Embryophyta</taxon>
        <taxon>Tracheophyta</taxon>
        <taxon>Spermatophyta</taxon>
        <taxon>Magnoliopsida</taxon>
        <taxon>eudicotyledons</taxon>
        <taxon>Gunneridae</taxon>
        <taxon>Pentapetalae</taxon>
        <taxon>rosids</taxon>
        <taxon>fabids</taxon>
        <taxon>Celastrales</taxon>
        <taxon>Celastraceae</taxon>
        <taxon>Tripterygium</taxon>
    </lineage>
</organism>
<dbReference type="SMART" id="SM00015">
    <property type="entry name" value="IQ"/>
    <property type="match status" value="2"/>
</dbReference>
<evidence type="ECO:0000256" key="1">
    <source>
        <dbReference type="ARBA" id="ARBA00022860"/>
    </source>
</evidence>
<dbReference type="InterPro" id="IPR000048">
    <property type="entry name" value="IQ_motif_EF-hand-BS"/>
</dbReference>
<feature type="region of interest" description="Disordered" evidence="3">
    <location>
        <begin position="386"/>
        <end position="425"/>
    </location>
</feature>
<evidence type="ECO:0000313" key="5">
    <source>
        <dbReference type="Proteomes" id="UP000593562"/>
    </source>
</evidence>
<feature type="region of interest" description="Disordered" evidence="3">
    <location>
        <begin position="16"/>
        <end position="41"/>
    </location>
</feature>
<dbReference type="EMBL" id="JAAARO010000012">
    <property type="protein sequence ID" value="KAF5739353.1"/>
    <property type="molecule type" value="Genomic_DNA"/>
</dbReference>
<dbReference type="Gene3D" id="1.20.5.190">
    <property type="match status" value="1"/>
</dbReference>
<gene>
    <name evidence="4" type="ORF">HS088_TW12G00558</name>
</gene>
<comment type="caution">
    <text evidence="4">The sequence shown here is derived from an EMBL/GenBank/DDBJ whole genome shotgun (WGS) entry which is preliminary data.</text>
</comment>
<dbReference type="InParanoid" id="A0A7J7CZ39"/>
<feature type="compositionally biased region" description="Basic and acidic residues" evidence="3">
    <location>
        <begin position="18"/>
        <end position="38"/>
    </location>
</feature>